<evidence type="ECO:0000256" key="6">
    <source>
        <dbReference type="ARBA" id="ARBA00022552"/>
    </source>
</evidence>
<keyword evidence="10" id="KW-0812">Transmembrane</keyword>
<evidence type="ECO:0000256" key="2">
    <source>
        <dbReference type="ARBA" id="ARBA00010559"/>
    </source>
</evidence>
<keyword evidence="5 10" id="KW-0690">Ribosome biogenesis</keyword>
<keyword evidence="13" id="KW-1185">Reference proteome</keyword>
<evidence type="ECO:0000313" key="13">
    <source>
        <dbReference type="Proteomes" id="UP000664132"/>
    </source>
</evidence>
<evidence type="ECO:0000313" key="12">
    <source>
        <dbReference type="EMBL" id="KAG4426130.1"/>
    </source>
</evidence>
<dbReference type="GO" id="GO:0000462">
    <property type="term" value="P:maturation of SSU-rRNA from tricistronic rRNA transcript (SSU-rRNA, 5.8S rRNA, LSU-rRNA)"/>
    <property type="evidence" value="ECO:0007669"/>
    <property type="project" value="TreeGrafter"/>
</dbReference>
<evidence type="ECO:0000256" key="10">
    <source>
        <dbReference type="RuleBase" id="RU367065"/>
    </source>
</evidence>
<keyword evidence="8 10" id="KW-0687">Ribonucleoprotein</keyword>
<dbReference type="PANTHER" id="PTHR13457">
    <property type="entry name" value="BAP28"/>
    <property type="match status" value="1"/>
</dbReference>
<evidence type="ECO:0000256" key="3">
    <source>
        <dbReference type="ARBA" id="ARBA00011399"/>
    </source>
</evidence>
<dbReference type="Proteomes" id="UP000664132">
    <property type="component" value="Unassembled WGS sequence"/>
</dbReference>
<proteinExistence type="inferred from homology"/>
<dbReference type="Pfam" id="PF12397">
    <property type="entry name" value="U3snoRNP10"/>
    <property type="match status" value="1"/>
</dbReference>
<dbReference type="SMART" id="SM01036">
    <property type="entry name" value="BP28CT"/>
    <property type="match status" value="1"/>
</dbReference>
<keyword evidence="6 10" id="KW-0698">rRNA processing</keyword>
<dbReference type="InterPro" id="IPR012954">
    <property type="entry name" value="BP28_C_dom"/>
</dbReference>
<dbReference type="SUPFAM" id="SSF48371">
    <property type="entry name" value="ARM repeat"/>
    <property type="match status" value="2"/>
</dbReference>
<dbReference type="PANTHER" id="PTHR13457:SF1">
    <property type="entry name" value="HEAT REPEAT-CONTAINING PROTEIN 1"/>
    <property type="match status" value="1"/>
</dbReference>
<dbReference type="Pfam" id="PF23243">
    <property type="entry name" value="HEAT_HEATR1"/>
    <property type="match status" value="1"/>
</dbReference>
<name>A0A8H7WJR1_9HELO</name>
<evidence type="ECO:0000256" key="8">
    <source>
        <dbReference type="ARBA" id="ARBA00023274"/>
    </source>
</evidence>
<dbReference type="InterPro" id="IPR022125">
    <property type="entry name" value="U3snoRNP10_N"/>
</dbReference>
<organism evidence="12 13">
    <name type="scientific">Cadophora malorum</name>
    <dbReference type="NCBI Taxonomy" id="108018"/>
    <lineage>
        <taxon>Eukaryota</taxon>
        <taxon>Fungi</taxon>
        <taxon>Dikarya</taxon>
        <taxon>Ascomycota</taxon>
        <taxon>Pezizomycotina</taxon>
        <taxon>Leotiomycetes</taxon>
        <taxon>Helotiales</taxon>
        <taxon>Ploettnerulaceae</taxon>
        <taxon>Cadophora</taxon>
    </lineage>
</organism>
<reference evidence="12" key="1">
    <citation type="submission" date="2021-02" db="EMBL/GenBank/DDBJ databases">
        <title>Genome sequence Cadophora malorum strain M34.</title>
        <authorList>
            <person name="Stefanovic E."/>
            <person name="Vu D."/>
            <person name="Scully C."/>
            <person name="Dijksterhuis J."/>
            <person name="Roader J."/>
            <person name="Houbraken J."/>
        </authorList>
    </citation>
    <scope>NUCLEOTIDE SEQUENCE</scope>
    <source>
        <strain evidence="12">M34</strain>
    </source>
</reference>
<dbReference type="Gene3D" id="1.25.10.10">
    <property type="entry name" value="Leucine-rich Repeat Variant"/>
    <property type="match status" value="3"/>
</dbReference>
<dbReference type="InterPro" id="IPR011989">
    <property type="entry name" value="ARM-like"/>
</dbReference>
<evidence type="ECO:0000256" key="1">
    <source>
        <dbReference type="ARBA" id="ARBA00004604"/>
    </source>
</evidence>
<dbReference type="GO" id="GO:0030686">
    <property type="term" value="C:90S preribosome"/>
    <property type="evidence" value="ECO:0007669"/>
    <property type="project" value="TreeGrafter"/>
</dbReference>
<keyword evidence="7 10" id="KW-0539">Nucleus</keyword>
<dbReference type="InterPro" id="IPR056473">
    <property type="entry name" value="HEAT_Utp10/HEAT1"/>
</dbReference>
<protein>
    <recommendedName>
        <fullName evidence="4 10">U3 small nucleolar RNA-associated protein 10</fullName>
    </recommendedName>
</protein>
<dbReference type="OrthoDB" id="31183at2759"/>
<evidence type="ECO:0000256" key="7">
    <source>
        <dbReference type="ARBA" id="ARBA00023242"/>
    </source>
</evidence>
<dbReference type="InterPro" id="IPR040191">
    <property type="entry name" value="UTP10"/>
</dbReference>
<dbReference type="EMBL" id="JAFJYH010000004">
    <property type="protein sequence ID" value="KAG4426130.1"/>
    <property type="molecule type" value="Genomic_DNA"/>
</dbReference>
<keyword evidence="10" id="KW-1133">Transmembrane helix</keyword>
<comment type="caution">
    <text evidence="12">The sequence shown here is derived from an EMBL/GenBank/DDBJ whole genome shotgun (WGS) entry which is preliminary data.</text>
</comment>
<evidence type="ECO:0000256" key="4">
    <source>
        <dbReference type="ARBA" id="ARBA00015399"/>
    </source>
</evidence>
<accession>A0A8H7WJR1</accession>
<dbReference type="GO" id="GO:0045943">
    <property type="term" value="P:positive regulation of transcription by RNA polymerase I"/>
    <property type="evidence" value="ECO:0007669"/>
    <property type="project" value="TreeGrafter"/>
</dbReference>
<feature type="transmembrane region" description="Helical" evidence="10">
    <location>
        <begin position="132"/>
        <end position="155"/>
    </location>
</feature>
<comment type="subcellular location">
    <subcellularLocation>
        <location evidence="1 10">Nucleus</location>
        <location evidence="1 10">Nucleolus</location>
    </subcellularLocation>
</comment>
<comment type="similarity">
    <text evidence="2 10">Belongs to the HEATR1/UTP10 family.</text>
</comment>
<keyword evidence="10" id="KW-0472">Membrane</keyword>
<dbReference type="GO" id="GO:0030515">
    <property type="term" value="F:snoRNA binding"/>
    <property type="evidence" value="ECO:0007669"/>
    <property type="project" value="TreeGrafter"/>
</dbReference>
<dbReference type="GO" id="GO:0034455">
    <property type="term" value="C:t-UTP complex"/>
    <property type="evidence" value="ECO:0007669"/>
    <property type="project" value="TreeGrafter"/>
</dbReference>
<comment type="function">
    <text evidence="9">Involved in nucleolar processing of pre-18S ribosomal RNA. Involved in ribosome biosynthesis.</text>
</comment>
<dbReference type="InterPro" id="IPR016024">
    <property type="entry name" value="ARM-type_fold"/>
</dbReference>
<feature type="domain" description="BP28 C-terminal" evidence="11">
    <location>
        <begin position="1523"/>
        <end position="1674"/>
    </location>
</feature>
<evidence type="ECO:0000256" key="9">
    <source>
        <dbReference type="ARBA" id="ARBA00025076"/>
    </source>
</evidence>
<evidence type="ECO:0000259" key="11">
    <source>
        <dbReference type="SMART" id="SM01036"/>
    </source>
</evidence>
<gene>
    <name evidence="12" type="ORF">IFR04_000596</name>
</gene>
<evidence type="ECO:0000256" key="5">
    <source>
        <dbReference type="ARBA" id="ARBA00022517"/>
    </source>
</evidence>
<sequence length="1804" mass="199858">MATSLAAQLSAIAANSENSLNLKAQKAKHSKSLIFEPRIAASQSFDTIYTLCHEGFQELCLLDGRFLEFQRDIFSDQSQEEDRTQLTAAQNSELDKRIEAFLGLVGGRLRLTPAIKAVEWLVRRFKIHERNISFLLLTFLPYHTLPIFTTLLSILPERVPQEYKFLQPYIRSLTSPPRHTIVQVATSNIPFTSALNSYVLRICQTRQNYQALLAFWAGVMTEAVAGMMDKARSGRQGVQLQNEQEVILRLLPTLNEGLAMRRVPDLRVGCYMMLSIMATKGGLDDKLLTAMMEAVVLGWTEETTVPGLVCLSILAQHRSAKPISKKTTKELMKVQNLPNLLTELSKQRRVDKLANGLCVALVDRVRRTLEFSHLSTVQKILEQELLSDAQTSVIIKALLLIAHEIDEGSISHQDLRSHLASVLVSLTQLSGHVGFVVRGVLGDTDIDMDDLELKLQTTLRSIESPPSPSGDVEMEDASVNPGTPNISAILEALPKKTVNEPTFLSHGSSHIYPDLCRAFISSASNATDLDTFDQIPIIRRETALEDTLYLSFYMRTWCGSYPVTARASALQMATRCVSNCKASTVDFQAVLPYAIAALGDAATKVRRAASELLIAISKVHPSVPEAKKKSASKPRRWASDDLYGAGPDTEELTWLSTDIVARLLSEIIVPGLEECILDRKHVESVFEKSLNSSRNVETPKKQDIGRLPQTARVAVLNFLASHVVHTPLFTVKLRILASLNQLRSIAGTTRTKPLLPALQQWIEMSSTEISKRCQEEQVDKAELDDQLLMVVAANDKDGLQYLASIINGEVASTRPELLDAVFRRLRSMWSSLKGESRLSTAQMLMEAAQISSEGADELRESIATGSADLLRTTPLSTDILLSFLDQLPTAAMLADKPPATKRRRTSHGEVARTPLQDSKQLNAAIKKVTFVLQLVDSSEAGKHPELLRSLFNVLAELQHFKAQVSSELAYLQGLVLGSLLAILKAHKSDSSIKLDRSAIRADLLVDCVQKTTSPQVQNAALLLVASLADSAPELVLHSVMPIFTFMGSSVLRQNDEYSAHVITQTIREVIPPLISSLRKEKGNPVTGAAELLLSFVAAYEHVPVHRRKSLFTSLVQTLGAEDFLFALLAMLVDKYGVTEGIKSFASDLTGSFGVEVQLQAAVKYLDLVADVLKPKPLYSNVLLGTYEDGNSDPQRIALDELTLLPHLLSQKRLISQTGKLLNRDDMDAARVRDLYSALLENILALADTLKDQKRLHNACGDILESLLGLLSTSEFVKSVEGLLDRPNEALRRKVLRSLEVRINKESASDAVSRIAMLSFLPQLTEIIRESKDVLYKHTAVGCVDKISEKYGKKDLEAVSAAAETIASIHCLGQPDNRLRVMALLCLSSLVEILREGIVSVLPVAIPKALDYMESSIQDDTDSQKLYSAGYAFMSALAHHLPYMVSGSYLDKLLEISNVSAEANLNDEADESRVQCLQLLAKQVDAKSMFGALEKDWVRTSTVGSLALHEYLEVLSIAVDKHPKTVVTKYSSILAKIFQNAFDLRRQWTVSADERFTSEAISEIEGEVNDVALKMIYKFNDATFRPIFSNLIEWASSLPKKDKVGRALRLQSIYGFMAVFFENLKSIVTNYATYLLDNAVEILGAVDPKDDMSKELWSRVLRTLAKCFEHDQDDFWQSPSHFTVIAPVLCDQFKNASSLPLVLDLIPAVVELAAAADSSDHHKELNSAILKHMRSETASVRLAAVRCEQELTDRLGEEWLSMLPEMLPFISELQEDDDDVVEKETHRWIVKIEGVLGESLDSMLQ</sequence>
<dbReference type="GO" id="GO:0032040">
    <property type="term" value="C:small-subunit processome"/>
    <property type="evidence" value="ECO:0007669"/>
    <property type="project" value="TreeGrafter"/>
</dbReference>
<dbReference type="Pfam" id="PF08146">
    <property type="entry name" value="BP28CT"/>
    <property type="match status" value="1"/>
</dbReference>
<comment type="subunit">
    <text evidence="3 10">Component of the ribosomal small subunit (SSU) processome.</text>
</comment>